<comment type="caution">
    <text evidence="2">The sequence shown here is derived from an EMBL/GenBank/DDBJ whole genome shotgun (WGS) entry which is preliminary data.</text>
</comment>
<proteinExistence type="predicted"/>
<keyword evidence="1" id="KW-0812">Transmembrane</keyword>
<evidence type="ECO:0000256" key="1">
    <source>
        <dbReference type="SAM" id="Phobius"/>
    </source>
</evidence>
<gene>
    <name evidence="2" type="ORF">J2Z35_000957</name>
</gene>
<keyword evidence="1" id="KW-1133">Transmembrane helix</keyword>
<protein>
    <submittedName>
        <fullName evidence="2">Uncharacterized protein</fullName>
    </submittedName>
</protein>
<keyword evidence="3" id="KW-1185">Reference proteome</keyword>
<keyword evidence="1" id="KW-0472">Membrane</keyword>
<accession>A0ABS4KH99</accession>
<sequence length="71" mass="7706">MINGEIKTPMRLTALFLLPGLLVEVAYAFLASPILRIEFPSTVLSGLAGLIILVPVEIGIILFHSKKEFGI</sequence>
<evidence type="ECO:0000313" key="3">
    <source>
        <dbReference type="Proteomes" id="UP001314903"/>
    </source>
</evidence>
<dbReference type="EMBL" id="JAGGLI010000008">
    <property type="protein sequence ID" value="MBP2027163.1"/>
    <property type="molecule type" value="Genomic_DNA"/>
</dbReference>
<dbReference type="RefSeq" id="WP_209659957.1">
    <property type="nucleotide sequence ID" value="NZ_JAGGLI010000008.1"/>
</dbReference>
<name>A0ABS4KH99_9FIRM</name>
<reference evidence="2 3" key="1">
    <citation type="submission" date="2021-03" db="EMBL/GenBank/DDBJ databases">
        <title>Genomic Encyclopedia of Type Strains, Phase IV (KMG-IV): sequencing the most valuable type-strain genomes for metagenomic binning, comparative biology and taxonomic classification.</title>
        <authorList>
            <person name="Goeker M."/>
        </authorList>
    </citation>
    <scope>NUCLEOTIDE SEQUENCE [LARGE SCALE GENOMIC DNA]</scope>
    <source>
        <strain evidence="2 3">DSM 27512</strain>
    </source>
</reference>
<evidence type="ECO:0000313" key="2">
    <source>
        <dbReference type="EMBL" id="MBP2027163.1"/>
    </source>
</evidence>
<feature type="transmembrane region" description="Helical" evidence="1">
    <location>
        <begin position="44"/>
        <end position="63"/>
    </location>
</feature>
<organism evidence="2 3">
    <name type="scientific">Acetoanaerobium pronyense</name>
    <dbReference type="NCBI Taxonomy" id="1482736"/>
    <lineage>
        <taxon>Bacteria</taxon>
        <taxon>Bacillati</taxon>
        <taxon>Bacillota</taxon>
        <taxon>Clostridia</taxon>
        <taxon>Peptostreptococcales</taxon>
        <taxon>Filifactoraceae</taxon>
        <taxon>Acetoanaerobium</taxon>
    </lineage>
</organism>
<dbReference type="Proteomes" id="UP001314903">
    <property type="component" value="Unassembled WGS sequence"/>
</dbReference>